<dbReference type="EMBL" id="RJGP01001503">
    <property type="protein sequence ID" value="RVZ13998.1"/>
    <property type="molecule type" value="Genomic_DNA"/>
</dbReference>
<gene>
    <name evidence="2" type="ORF">EC518_14495</name>
</gene>
<organism evidence="2 3">
    <name type="scientific">Helicobacter pylori</name>
    <name type="common">Campylobacter pylori</name>
    <dbReference type="NCBI Taxonomy" id="210"/>
    <lineage>
        <taxon>Bacteria</taxon>
        <taxon>Pseudomonadati</taxon>
        <taxon>Campylobacterota</taxon>
        <taxon>Epsilonproteobacteria</taxon>
        <taxon>Campylobacterales</taxon>
        <taxon>Helicobacteraceae</taxon>
        <taxon>Helicobacter</taxon>
    </lineage>
</organism>
<feature type="non-terminal residue" evidence="2">
    <location>
        <position position="91"/>
    </location>
</feature>
<keyword evidence="1" id="KW-0732">Signal</keyword>
<evidence type="ECO:0000256" key="1">
    <source>
        <dbReference type="SAM" id="SignalP"/>
    </source>
</evidence>
<feature type="signal peptide" evidence="1">
    <location>
        <begin position="1"/>
        <end position="21"/>
    </location>
</feature>
<proteinExistence type="predicted"/>
<name>A0A438VTR5_HELPX</name>
<feature type="chain" id="PRO_5019547586" evidence="1">
    <location>
        <begin position="22"/>
        <end position="91"/>
    </location>
</feature>
<evidence type="ECO:0000313" key="2">
    <source>
        <dbReference type="EMBL" id="RVZ13998.1"/>
    </source>
</evidence>
<sequence>MKAIKILFIMTLSLNAISVNRALFDLKDSQLKGELTPKIVNFGGYRSSTKEWGATALNYINAANGDAKKFSTLVEKMRFNSGILGNFRAHA</sequence>
<dbReference type="Proteomes" id="UP000289022">
    <property type="component" value="Unassembled WGS sequence"/>
</dbReference>
<comment type="caution">
    <text evidence="2">The sequence shown here is derived from an EMBL/GenBank/DDBJ whole genome shotgun (WGS) entry which is preliminary data.</text>
</comment>
<reference evidence="2 3" key="1">
    <citation type="submission" date="2018-11" db="EMBL/GenBank/DDBJ databases">
        <title>Genetic determinants and prediction of antibiotic resistance phenotypes in Helicobacter pylori.</title>
        <authorList>
            <person name="Wagner K."/>
        </authorList>
    </citation>
    <scope>NUCLEOTIDE SEQUENCE [LARGE SCALE GENOMIC DNA]</scope>
    <source>
        <strain evidence="2 3">ZH70</strain>
    </source>
</reference>
<protein>
    <submittedName>
        <fullName evidence="2">Dentin sialophosphopreproprotein</fullName>
    </submittedName>
</protein>
<evidence type="ECO:0000313" key="3">
    <source>
        <dbReference type="Proteomes" id="UP000289022"/>
    </source>
</evidence>
<dbReference type="AlphaFoldDB" id="A0A438VTR5"/>
<accession>A0A438VTR5</accession>